<dbReference type="PANTHER" id="PTHR34137:SF1">
    <property type="entry name" value="EXODEOXYRIBONUCLEASE 7 SMALL SUBUNIT"/>
    <property type="match status" value="1"/>
</dbReference>
<proteinExistence type="inferred from homology"/>
<dbReference type="PANTHER" id="PTHR34137">
    <property type="entry name" value="EXODEOXYRIBONUCLEASE 7 SMALL SUBUNIT"/>
    <property type="match status" value="1"/>
</dbReference>
<sequence>MKKTDKLKNFEKDFEELERLVDSLDNPGLTLQESLDIFEKAVKLSGTCESALEYARQRAQALAEVRGEQATQAEDTTGAYEEGTLGL</sequence>
<dbReference type="HAMAP" id="MF_00337">
    <property type="entry name" value="Exonuc_7_S"/>
    <property type="match status" value="1"/>
</dbReference>
<evidence type="ECO:0000313" key="8">
    <source>
        <dbReference type="EMBL" id="EFQ03370.1"/>
    </source>
</evidence>
<dbReference type="EC" id="3.1.11.6" evidence="6"/>
<keyword evidence="2 6" id="KW-0963">Cytoplasm</keyword>
<dbReference type="Proteomes" id="UP000003195">
    <property type="component" value="Unassembled WGS sequence"/>
</dbReference>
<dbReference type="Pfam" id="PF02609">
    <property type="entry name" value="Exonuc_VII_S"/>
    <property type="match status" value="1"/>
</dbReference>
<gene>
    <name evidence="6 8" type="primary">xseB</name>
    <name evidence="8" type="ORF">HMPREF9429_01798</name>
</gene>
<dbReference type="eggNOG" id="COG1722">
    <property type="taxonomic scope" value="Bacteria"/>
</dbReference>
<comment type="subcellular location">
    <subcellularLocation>
        <location evidence="6">Cytoplasm</location>
    </subcellularLocation>
</comment>
<comment type="function">
    <text evidence="6">Bidirectionally degrades single-stranded DNA into large acid-insoluble oligonucleotides, which are then degraded further into small acid-soluble oligonucleotides.</text>
</comment>
<dbReference type="GO" id="GO:0006308">
    <property type="term" value="P:DNA catabolic process"/>
    <property type="evidence" value="ECO:0007669"/>
    <property type="project" value="UniProtKB-UniRule"/>
</dbReference>
<dbReference type="HOGENOM" id="CLU_145918_3_3_9"/>
<dbReference type="NCBIfam" id="TIGR01280">
    <property type="entry name" value="xseB"/>
    <property type="match status" value="1"/>
</dbReference>
<dbReference type="InterPro" id="IPR037004">
    <property type="entry name" value="Exonuc_VII_ssu_sf"/>
</dbReference>
<dbReference type="GO" id="GO:0009318">
    <property type="term" value="C:exodeoxyribonuclease VII complex"/>
    <property type="evidence" value="ECO:0007669"/>
    <property type="project" value="UniProtKB-UniRule"/>
</dbReference>
<dbReference type="RefSeq" id="WP_006943205.1">
    <property type="nucleotide sequence ID" value="NZ_GL538212.1"/>
</dbReference>
<dbReference type="GO" id="GO:0005829">
    <property type="term" value="C:cytosol"/>
    <property type="evidence" value="ECO:0007669"/>
    <property type="project" value="TreeGrafter"/>
</dbReference>
<comment type="subunit">
    <text evidence="6">Heterooligomer composed of large and small subunits.</text>
</comment>
<evidence type="ECO:0000256" key="6">
    <source>
        <dbReference type="HAMAP-Rule" id="MF_00337"/>
    </source>
</evidence>
<dbReference type="Gene3D" id="1.10.287.1040">
    <property type="entry name" value="Exonuclease VII, small subunit"/>
    <property type="match status" value="1"/>
</dbReference>
<evidence type="ECO:0000256" key="4">
    <source>
        <dbReference type="ARBA" id="ARBA00022801"/>
    </source>
</evidence>
<evidence type="ECO:0000256" key="5">
    <source>
        <dbReference type="ARBA" id="ARBA00022839"/>
    </source>
</evidence>
<dbReference type="GO" id="GO:0008855">
    <property type="term" value="F:exodeoxyribonuclease VII activity"/>
    <property type="evidence" value="ECO:0007669"/>
    <property type="project" value="UniProtKB-UniRule"/>
</dbReference>
<reference evidence="8 9" key="1">
    <citation type="submission" date="2010-08" db="EMBL/GenBank/DDBJ databases">
        <authorList>
            <person name="Weinstock G."/>
            <person name="Sodergren E."/>
            <person name="Clifton S."/>
            <person name="Fulton L."/>
            <person name="Fulton B."/>
            <person name="Courtney L."/>
            <person name="Fronick C."/>
            <person name="Harrison M."/>
            <person name="Strong C."/>
            <person name="Farmer C."/>
            <person name="Delahaunty K."/>
            <person name="Markovic C."/>
            <person name="Hall O."/>
            <person name="Minx P."/>
            <person name="Tomlinson C."/>
            <person name="Mitreva M."/>
            <person name="Hou S."/>
            <person name="Chen J."/>
            <person name="Wollam A."/>
            <person name="Pepin K.H."/>
            <person name="Johnson M."/>
            <person name="Bhonagiri V."/>
            <person name="Zhang X."/>
            <person name="Suruliraj S."/>
            <person name="Warren W."/>
            <person name="Chinwalla A."/>
            <person name="Mardis E.R."/>
            <person name="Wilson R.K."/>
        </authorList>
    </citation>
    <scope>NUCLEOTIDE SEQUENCE [LARGE SCALE GENOMIC DNA]</scope>
    <source>
        <strain evidence="8 9">F0359</strain>
    </source>
</reference>
<name>E2ZE96_9FIRM</name>
<protein>
    <recommendedName>
        <fullName evidence="6">Exodeoxyribonuclease 7 small subunit</fullName>
        <ecNumber evidence="6">3.1.11.6</ecNumber>
    </recommendedName>
    <alternativeName>
        <fullName evidence="6">Exodeoxyribonuclease VII small subunit</fullName>
        <shortName evidence="6">Exonuclease VII small subunit</shortName>
    </alternativeName>
</protein>
<keyword evidence="5 6" id="KW-0269">Exonuclease</keyword>
<comment type="caution">
    <text evidence="8">The sequence shown here is derived from an EMBL/GenBank/DDBJ whole genome shotgun (WGS) entry which is preliminary data.</text>
</comment>
<feature type="region of interest" description="Disordered" evidence="7">
    <location>
        <begin position="67"/>
        <end position="87"/>
    </location>
</feature>
<dbReference type="EMBL" id="AECS01000049">
    <property type="protein sequence ID" value="EFQ03370.1"/>
    <property type="molecule type" value="Genomic_DNA"/>
</dbReference>
<keyword evidence="4 6" id="KW-0378">Hydrolase</keyword>
<comment type="similarity">
    <text evidence="1 6">Belongs to the XseB family.</text>
</comment>
<organism evidence="8 9">
    <name type="scientific">Megasphaera micronuciformis F0359</name>
    <dbReference type="NCBI Taxonomy" id="706434"/>
    <lineage>
        <taxon>Bacteria</taxon>
        <taxon>Bacillati</taxon>
        <taxon>Bacillota</taxon>
        <taxon>Negativicutes</taxon>
        <taxon>Veillonellales</taxon>
        <taxon>Veillonellaceae</taxon>
        <taxon>Megasphaera</taxon>
    </lineage>
</organism>
<evidence type="ECO:0000256" key="3">
    <source>
        <dbReference type="ARBA" id="ARBA00022722"/>
    </source>
</evidence>
<evidence type="ECO:0000256" key="2">
    <source>
        <dbReference type="ARBA" id="ARBA00022490"/>
    </source>
</evidence>
<evidence type="ECO:0000256" key="7">
    <source>
        <dbReference type="SAM" id="MobiDB-lite"/>
    </source>
</evidence>
<evidence type="ECO:0000256" key="1">
    <source>
        <dbReference type="ARBA" id="ARBA00009998"/>
    </source>
</evidence>
<evidence type="ECO:0000313" key="9">
    <source>
        <dbReference type="Proteomes" id="UP000003195"/>
    </source>
</evidence>
<dbReference type="PIRSF" id="PIRSF006488">
    <property type="entry name" value="Exonuc_VII_S"/>
    <property type="match status" value="1"/>
</dbReference>
<keyword evidence="3 6" id="KW-0540">Nuclease</keyword>
<dbReference type="InterPro" id="IPR003761">
    <property type="entry name" value="Exonuc_VII_S"/>
</dbReference>
<accession>E2ZE96</accession>
<dbReference type="AlphaFoldDB" id="E2ZE96"/>
<comment type="catalytic activity">
    <reaction evidence="6">
        <text>Exonucleolytic cleavage in either 5'- to 3'- or 3'- to 5'-direction to yield nucleoside 5'-phosphates.</text>
        <dbReference type="EC" id="3.1.11.6"/>
    </reaction>
</comment>
<keyword evidence="9" id="KW-1185">Reference proteome</keyword>
<dbReference type="STRING" id="706434.HMPREF9429_01798"/>
<dbReference type="SUPFAM" id="SSF116842">
    <property type="entry name" value="XseB-like"/>
    <property type="match status" value="1"/>
</dbReference>